<dbReference type="GO" id="GO:0030313">
    <property type="term" value="C:cell envelope"/>
    <property type="evidence" value="ECO:0007669"/>
    <property type="project" value="UniProtKB-SubCell"/>
</dbReference>
<dbReference type="InterPro" id="IPR058627">
    <property type="entry name" value="MdtA-like_C"/>
</dbReference>
<feature type="coiled-coil region" evidence="3">
    <location>
        <begin position="128"/>
        <end position="185"/>
    </location>
</feature>
<organism evidence="8">
    <name type="scientific">Thermosulfidibacter takaii</name>
    <dbReference type="NCBI Taxonomy" id="412593"/>
    <lineage>
        <taxon>Bacteria</taxon>
        <taxon>Pseudomonadati</taxon>
        <taxon>Thermosulfidibacterota</taxon>
        <taxon>Thermosulfidibacteria</taxon>
        <taxon>Thermosulfidibacterales</taxon>
        <taxon>Thermosulfidibacteraceae</taxon>
    </lineage>
</organism>
<comment type="similarity">
    <text evidence="2">Belongs to the membrane fusion protein (MFP) (TC 8.A.1) family.</text>
</comment>
<dbReference type="NCBIfam" id="TIGR01730">
    <property type="entry name" value="RND_mfp"/>
    <property type="match status" value="1"/>
</dbReference>
<reference evidence="8" key="1">
    <citation type="journal article" date="2020" name="mSystems">
        <title>Genome- and Community-Level Interaction Insights into Carbon Utilization and Element Cycling Functions of Hydrothermarchaeota in Hydrothermal Sediment.</title>
        <authorList>
            <person name="Zhou Z."/>
            <person name="Liu Y."/>
            <person name="Xu W."/>
            <person name="Pan J."/>
            <person name="Luo Z.H."/>
            <person name="Li M."/>
        </authorList>
    </citation>
    <scope>NUCLEOTIDE SEQUENCE [LARGE SCALE GENOMIC DNA]</scope>
    <source>
        <strain evidence="8">HyVt-115</strain>
    </source>
</reference>
<evidence type="ECO:0000256" key="2">
    <source>
        <dbReference type="ARBA" id="ARBA00009477"/>
    </source>
</evidence>
<feature type="domain" description="Multidrug resistance protein MdtA-like barrel-sandwich hybrid" evidence="5">
    <location>
        <begin position="81"/>
        <end position="214"/>
    </location>
</feature>
<feature type="domain" description="Multidrug resistance protein MdtA-like C-terminal permuted SH3" evidence="7">
    <location>
        <begin position="320"/>
        <end position="379"/>
    </location>
</feature>
<dbReference type="Gene3D" id="2.40.50.100">
    <property type="match status" value="1"/>
</dbReference>
<dbReference type="Pfam" id="PF25876">
    <property type="entry name" value="HH_MFP_RND"/>
    <property type="match status" value="1"/>
</dbReference>
<dbReference type="InterPro" id="IPR058626">
    <property type="entry name" value="MdtA-like_b-barrel"/>
</dbReference>
<sequence>MHLKLSRRRGMELASLPGRTWRKLRPTTALLLLLALLIPVPSAQGRSLQKGPVPTVVVEPAALRDVNPAQEYVGHVEAIQEVEIMPRVEGYLVKVNFQEGQYIHKGSLLYTIEQPPYLSRVKLWEARVAQAKAALYKAEMRLKRLRAARPESVPATEMDNAVANRDMARAQLKEAQAQLELARIDLGYTEIKAPISGLLGKTFFTRGNLVGPGKGPLARLVQLEPIRVVYSISDRDLIKLQEAMKKGGNPGTHPLIRVQIRLPNGELYPETGQVEFIDNHVDPSTGTIAVRAVFPNRDHILLPGEYVDVLVSREKARKMVTVPQRAVLTDLKGHYLLVVDKEHRVKQVRVKLGPQVGTRWVVESGLHPGSLVIVEGIQKVHPGQVVKAILQGKEG</sequence>
<dbReference type="PANTHER" id="PTHR30158">
    <property type="entry name" value="ACRA/E-RELATED COMPONENT OF DRUG EFFLUX TRANSPORTER"/>
    <property type="match status" value="1"/>
</dbReference>
<evidence type="ECO:0000313" key="8">
    <source>
        <dbReference type="EMBL" id="HDD52848.1"/>
    </source>
</evidence>
<comment type="caution">
    <text evidence="8">The sequence shown here is derived from an EMBL/GenBank/DDBJ whole genome shotgun (WGS) entry which is preliminary data.</text>
</comment>
<dbReference type="AlphaFoldDB" id="A0A7C0U5U2"/>
<dbReference type="GO" id="GO:0046677">
    <property type="term" value="P:response to antibiotic"/>
    <property type="evidence" value="ECO:0007669"/>
    <property type="project" value="TreeGrafter"/>
</dbReference>
<protein>
    <submittedName>
        <fullName evidence="8">Efflux RND transporter periplasmic adaptor subunit</fullName>
    </submittedName>
</protein>
<dbReference type="EMBL" id="DQWS01000079">
    <property type="protein sequence ID" value="HDD52848.1"/>
    <property type="molecule type" value="Genomic_DNA"/>
</dbReference>
<feature type="domain" description="Multidrug resistance protein MdtA-like beta-barrel" evidence="6">
    <location>
        <begin position="225"/>
        <end position="312"/>
    </location>
</feature>
<dbReference type="InterPro" id="IPR058625">
    <property type="entry name" value="MdtA-like_BSH"/>
</dbReference>
<dbReference type="Gene3D" id="1.10.287.470">
    <property type="entry name" value="Helix hairpin bin"/>
    <property type="match status" value="1"/>
</dbReference>
<evidence type="ECO:0000259" key="5">
    <source>
        <dbReference type="Pfam" id="PF25917"/>
    </source>
</evidence>
<dbReference type="Proteomes" id="UP000885690">
    <property type="component" value="Unassembled WGS sequence"/>
</dbReference>
<dbReference type="GO" id="GO:0005886">
    <property type="term" value="C:plasma membrane"/>
    <property type="evidence" value="ECO:0007669"/>
    <property type="project" value="TreeGrafter"/>
</dbReference>
<evidence type="ECO:0000259" key="6">
    <source>
        <dbReference type="Pfam" id="PF25944"/>
    </source>
</evidence>
<keyword evidence="3" id="KW-0175">Coiled coil</keyword>
<dbReference type="InterPro" id="IPR058624">
    <property type="entry name" value="MdtA-like_HH"/>
</dbReference>
<dbReference type="Pfam" id="PF25967">
    <property type="entry name" value="RND-MFP_C"/>
    <property type="match status" value="1"/>
</dbReference>
<evidence type="ECO:0000256" key="3">
    <source>
        <dbReference type="SAM" id="Coils"/>
    </source>
</evidence>
<dbReference type="Gene3D" id="2.40.30.170">
    <property type="match status" value="1"/>
</dbReference>
<dbReference type="Gene3D" id="2.40.420.20">
    <property type="match status" value="1"/>
</dbReference>
<dbReference type="Pfam" id="PF25944">
    <property type="entry name" value="Beta-barrel_RND"/>
    <property type="match status" value="1"/>
</dbReference>
<name>A0A7C0U5U2_9BACT</name>
<evidence type="ECO:0000259" key="4">
    <source>
        <dbReference type="Pfam" id="PF25876"/>
    </source>
</evidence>
<gene>
    <name evidence="8" type="ORF">ENF32_02110</name>
</gene>
<dbReference type="Pfam" id="PF25917">
    <property type="entry name" value="BSH_RND"/>
    <property type="match status" value="1"/>
</dbReference>
<proteinExistence type="inferred from homology"/>
<evidence type="ECO:0000256" key="1">
    <source>
        <dbReference type="ARBA" id="ARBA00004196"/>
    </source>
</evidence>
<accession>A0A7C0U5U2</accession>
<dbReference type="SUPFAM" id="SSF111369">
    <property type="entry name" value="HlyD-like secretion proteins"/>
    <property type="match status" value="1"/>
</dbReference>
<dbReference type="FunFam" id="2.40.420.20:FF:000001">
    <property type="entry name" value="Efflux RND transporter periplasmic adaptor subunit"/>
    <property type="match status" value="1"/>
</dbReference>
<dbReference type="InterPro" id="IPR006143">
    <property type="entry name" value="RND_pump_MFP"/>
</dbReference>
<feature type="domain" description="Multidrug resistance protein MdtA-like alpha-helical hairpin" evidence="4">
    <location>
        <begin position="125"/>
        <end position="189"/>
    </location>
</feature>
<dbReference type="GO" id="GO:0022857">
    <property type="term" value="F:transmembrane transporter activity"/>
    <property type="evidence" value="ECO:0007669"/>
    <property type="project" value="InterPro"/>
</dbReference>
<evidence type="ECO:0000259" key="7">
    <source>
        <dbReference type="Pfam" id="PF25967"/>
    </source>
</evidence>
<comment type="subcellular location">
    <subcellularLocation>
        <location evidence="1">Cell envelope</location>
    </subcellularLocation>
</comment>